<dbReference type="PANTHER" id="PTHR43884:SF25">
    <property type="entry name" value="ACYL-COA DEHYDROGENASE YDBM-RELATED"/>
    <property type="match status" value="1"/>
</dbReference>
<dbReference type="EMBL" id="JBHUKQ010000015">
    <property type="protein sequence ID" value="MFD2484364.1"/>
    <property type="molecule type" value="Genomic_DNA"/>
</dbReference>
<evidence type="ECO:0000256" key="4">
    <source>
        <dbReference type="ARBA" id="ARBA00022827"/>
    </source>
</evidence>
<evidence type="ECO:0000259" key="9">
    <source>
        <dbReference type="Pfam" id="PF02771"/>
    </source>
</evidence>
<dbReference type="RefSeq" id="WP_344274889.1">
    <property type="nucleotide sequence ID" value="NZ_BAAAHV010000012.1"/>
</dbReference>
<protein>
    <submittedName>
        <fullName evidence="10">Acyl-CoA dehydrogenase family protein</fullName>
        <ecNumber evidence="10">1.-.-.-</ecNumber>
    </submittedName>
</protein>
<dbReference type="Pfam" id="PF02771">
    <property type="entry name" value="Acyl-CoA_dh_N"/>
    <property type="match status" value="1"/>
</dbReference>
<keyword evidence="4 6" id="KW-0274">FAD</keyword>
<keyword evidence="5 6" id="KW-0560">Oxidoreductase</keyword>
<dbReference type="InterPro" id="IPR006091">
    <property type="entry name" value="Acyl-CoA_Oxase/DH_mid-dom"/>
</dbReference>
<dbReference type="Gene3D" id="1.20.140.10">
    <property type="entry name" value="Butyryl-CoA Dehydrogenase, subunit A, domain 3"/>
    <property type="match status" value="1"/>
</dbReference>
<accession>A0ABW5I5L0</accession>
<dbReference type="SUPFAM" id="SSF47203">
    <property type="entry name" value="Acyl-CoA dehydrogenase C-terminal domain-like"/>
    <property type="match status" value="1"/>
</dbReference>
<dbReference type="InterPro" id="IPR046373">
    <property type="entry name" value="Acyl-CoA_Oxase/DH_mid-dom_sf"/>
</dbReference>
<dbReference type="Pfam" id="PF00441">
    <property type="entry name" value="Acyl-CoA_dh_1"/>
    <property type="match status" value="1"/>
</dbReference>
<organism evidence="10 11">
    <name type="scientific">Amycolatopsis albidoflavus</name>
    <dbReference type="NCBI Taxonomy" id="102226"/>
    <lineage>
        <taxon>Bacteria</taxon>
        <taxon>Bacillati</taxon>
        <taxon>Actinomycetota</taxon>
        <taxon>Actinomycetes</taxon>
        <taxon>Pseudonocardiales</taxon>
        <taxon>Pseudonocardiaceae</taxon>
        <taxon>Amycolatopsis</taxon>
    </lineage>
</organism>
<dbReference type="Gene3D" id="1.10.540.10">
    <property type="entry name" value="Acyl-CoA dehydrogenase/oxidase, N-terminal domain"/>
    <property type="match status" value="1"/>
</dbReference>
<dbReference type="InterPro" id="IPR036250">
    <property type="entry name" value="AcylCo_DH-like_C"/>
</dbReference>
<name>A0ABW5I5L0_9PSEU</name>
<evidence type="ECO:0000256" key="2">
    <source>
        <dbReference type="ARBA" id="ARBA00009347"/>
    </source>
</evidence>
<dbReference type="SUPFAM" id="SSF56645">
    <property type="entry name" value="Acyl-CoA dehydrogenase NM domain-like"/>
    <property type="match status" value="1"/>
</dbReference>
<feature type="domain" description="Acyl-CoA dehydrogenase/oxidase C-terminal" evidence="7">
    <location>
        <begin position="259"/>
        <end position="371"/>
    </location>
</feature>
<feature type="domain" description="Acyl-CoA oxidase/dehydrogenase middle" evidence="8">
    <location>
        <begin position="135"/>
        <end position="225"/>
    </location>
</feature>
<comment type="similarity">
    <text evidence="2 6">Belongs to the acyl-CoA dehydrogenase family.</text>
</comment>
<evidence type="ECO:0000256" key="1">
    <source>
        <dbReference type="ARBA" id="ARBA00001974"/>
    </source>
</evidence>
<keyword evidence="11" id="KW-1185">Reference proteome</keyword>
<keyword evidence="3 6" id="KW-0285">Flavoprotein</keyword>
<proteinExistence type="inferred from homology"/>
<dbReference type="PIRSF" id="PIRSF016578">
    <property type="entry name" value="HsaA"/>
    <property type="match status" value="1"/>
</dbReference>
<feature type="domain" description="Acyl-CoA dehydrogenase/oxidase N-terminal" evidence="9">
    <location>
        <begin position="23"/>
        <end position="97"/>
    </location>
</feature>
<dbReference type="CDD" id="cd00567">
    <property type="entry name" value="ACAD"/>
    <property type="match status" value="1"/>
</dbReference>
<dbReference type="Proteomes" id="UP001597542">
    <property type="component" value="Unassembled WGS sequence"/>
</dbReference>
<dbReference type="InterPro" id="IPR009075">
    <property type="entry name" value="AcylCo_DH/oxidase_C"/>
</dbReference>
<evidence type="ECO:0000256" key="5">
    <source>
        <dbReference type="ARBA" id="ARBA00023002"/>
    </source>
</evidence>
<dbReference type="InterPro" id="IPR037069">
    <property type="entry name" value="AcylCoA_DH/ox_N_sf"/>
</dbReference>
<sequence>MNGELAPLSAAGEKLAGLAQRHAAEFEPAAARHDAENSFVTENVEAMRASRFLAGTVPESFGGLGVTSLHDLAVAVSRLARGCPATALSANMHLGAALLLARSADTPGLDPAHQRGLRGLLMLLGRCRVVLSHAGTEPGASLFAPATEAVPGPEGYRVTGRKSFATNAEVADVFTVFLRVPGSDGEPRAGTAMIRRDTPGLRVERTWDALGMRGTGSHDVVFDGCLVPADAVRVRGRLGVASAEEWIGVLAVNYPMLGAYLGIAEAAAERARQAVRARARPGSAEQLAELRLLLTGARSALSRTGQLLDENLAGPLGDGEAEQLMAEFQCAKLILNRAAVDAADLAMAVVGGRSYRSGDPLSRLYRDARAGGFMQPFSPGEARAFIGAAALADPREKC</sequence>
<evidence type="ECO:0000259" key="8">
    <source>
        <dbReference type="Pfam" id="PF02770"/>
    </source>
</evidence>
<evidence type="ECO:0000313" key="11">
    <source>
        <dbReference type="Proteomes" id="UP001597542"/>
    </source>
</evidence>
<evidence type="ECO:0000256" key="6">
    <source>
        <dbReference type="RuleBase" id="RU362125"/>
    </source>
</evidence>
<dbReference type="Pfam" id="PF02770">
    <property type="entry name" value="Acyl-CoA_dh_M"/>
    <property type="match status" value="1"/>
</dbReference>
<dbReference type="EC" id="1.-.-.-" evidence="10"/>
<dbReference type="InterPro" id="IPR013786">
    <property type="entry name" value="AcylCoA_DH/ox_N"/>
</dbReference>
<evidence type="ECO:0000256" key="3">
    <source>
        <dbReference type="ARBA" id="ARBA00022630"/>
    </source>
</evidence>
<dbReference type="PANTHER" id="PTHR43884">
    <property type="entry name" value="ACYL-COA DEHYDROGENASE"/>
    <property type="match status" value="1"/>
</dbReference>
<evidence type="ECO:0000313" key="10">
    <source>
        <dbReference type="EMBL" id="MFD2484364.1"/>
    </source>
</evidence>
<dbReference type="GO" id="GO:0016491">
    <property type="term" value="F:oxidoreductase activity"/>
    <property type="evidence" value="ECO:0007669"/>
    <property type="project" value="UniProtKB-KW"/>
</dbReference>
<comment type="caution">
    <text evidence="10">The sequence shown here is derived from an EMBL/GenBank/DDBJ whole genome shotgun (WGS) entry which is preliminary data.</text>
</comment>
<dbReference type="InterPro" id="IPR009100">
    <property type="entry name" value="AcylCoA_DH/oxidase_NM_dom_sf"/>
</dbReference>
<comment type="cofactor">
    <cofactor evidence="1 6">
        <name>FAD</name>
        <dbReference type="ChEBI" id="CHEBI:57692"/>
    </cofactor>
</comment>
<reference evidence="11" key="1">
    <citation type="journal article" date="2019" name="Int. J. Syst. Evol. Microbiol.">
        <title>The Global Catalogue of Microorganisms (GCM) 10K type strain sequencing project: providing services to taxonomists for standard genome sequencing and annotation.</title>
        <authorList>
            <consortium name="The Broad Institute Genomics Platform"/>
            <consortium name="The Broad Institute Genome Sequencing Center for Infectious Disease"/>
            <person name="Wu L."/>
            <person name="Ma J."/>
        </authorList>
    </citation>
    <scope>NUCLEOTIDE SEQUENCE [LARGE SCALE GENOMIC DNA]</scope>
    <source>
        <strain evidence="11">CGMCC 4.7638</strain>
    </source>
</reference>
<gene>
    <name evidence="10" type="ORF">ACFSUT_29090</name>
</gene>
<evidence type="ECO:0000259" key="7">
    <source>
        <dbReference type="Pfam" id="PF00441"/>
    </source>
</evidence>
<dbReference type="Gene3D" id="2.40.110.10">
    <property type="entry name" value="Butyryl-CoA Dehydrogenase, subunit A, domain 2"/>
    <property type="match status" value="1"/>
</dbReference>